<accession>A0A7V7TXA9</accession>
<dbReference type="RefSeq" id="WP_150968532.1">
    <property type="nucleotide sequence ID" value="NZ_VZDO01000003.1"/>
</dbReference>
<dbReference type="GO" id="GO:0005886">
    <property type="term" value="C:plasma membrane"/>
    <property type="evidence" value="ECO:0007669"/>
    <property type="project" value="TreeGrafter"/>
</dbReference>
<protein>
    <submittedName>
        <fullName evidence="2">DUF805 domain-containing protein</fullName>
    </submittedName>
</protein>
<comment type="caution">
    <text evidence="2">The sequence shown here is derived from an EMBL/GenBank/DDBJ whole genome shotgun (WGS) entry which is preliminary data.</text>
</comment>
<sequence length="209" mass="22604">MPTRSTARASASRAEFWSFYVVFIGMALIVVVLDQTYFGTNRESSGIISLLFACVHILPGMAVQVRRLHDIDWSGWWILLNVVPLANVFVLAVAFLSGTSGPNRFGPEPNGRFAAMPARPARQADAWPELETAFASLHSPVSAGAELVSTRGSHIAPNVAASALQDSHRPNASRDPIADIERLAKLRDNGSITEIEFMAMKAKALATSD</sequence>
<dbReference type="AlphaFoldDB" id="A0A7V7TXA9"/>
<dbReference type="Pfam" id="PF05656">
    <property type="entry name" value="DUF805"/>
    <property type="match status" value="1"/>
</dbReference>
<keyword evidence="3" id="KW-1185">Reference proteome</keyword>
<feature type="transmembrane region" description="Helical" evidence="1">
    <location>
        <begin position="45"/>
        <end position="63"/>
    </location>
</feature>
<organism evidence="2 3">
    <name type="scientific">Plantimonas leprariae</name>
    <dbReference type="NCBI Taxonomy" id="2615207"/>
    <lineage>
        <taxon>Bacteria</taxon>
        <taxon>Pseudomonadati</taxon>
        <taxon>Pseudomonadota</taxon>
        <taxon>Alphaproteobacteria</taxon>
        <taxon>Hyphomicrobiales</taxon>
        <taxon>Aurantimonadaceae</taxon>
        <taxon>Plantimonas</taxon>
    </lineage>
</organism>
<feature type="transmembrane region" description="Helical" evidence="1">
    <location>
        <begin position="75"/>
        <end position="96"/>
    </location>
</feature>
<evidence type="ECO:0000313" key="2">
    <source>
        <dbReference type="EMBL" id="KAB0681309.1"/>
    </source>
</evidence>
<dbReference type="InterPro" id="IPR008523">
    <property type="entry name" value="DUF805"/>
</dbReference>
<dbReference type="PANTHER" id="PTHR34980:SF2">
    <property type="entry name" value="INNER MEMBRANE PROTEIN YHAH-RELATED"/>
    <property type="match status" value="1"/>
</dbReference>
<evidence type="ECO:0000256" key="1">
    <source>
        <dbReference type="SAM" id="Phobius"/>
    </source>
</evidence>
<dbReference type="PANTHER" id="PTHR34980">
    <property type="entry name" value="INNER MEMBRANE PROTEIN-RELATED-RELATED"/>
    <property type="match status" value="1"/>
</dbReference>
<dbReference type="Proteomes" id="UP000432089">
    <property type="component" value="Unassembled WGS sequence"/>
</dbReference>
<keyword evidence="1" id="KW-1133">Transmembrane helix</keyword>
<dbReference type="EMBL" id="VZDO01000003">
    <property type="protein sequence ID" value="KAB0681309.1"/>
    <property type="molecule type" value="Genomic_DNA"/>
</dbReference>
<feature type="transmembrane region" description="Helical" evidence="1">
    <location>
        <begin position="16"/>
        <end position="33"/>
    </location>
</feature>
<keyword evidence="1" id="KW-0812">Transmembrane</keyword>
<reference evidence="2 3" key="1">
    <citation type="submission" date="2019-09" db="EMBL/GenBank/DDBJ databases">
        <title>YIM 132180 draft genome.</title>
        <authorList>
            <person name="Zhang K."/>
        </authorList>
    </citation>
    <scope>NUCLEOTIDE SEQUENCE [LARGE SCALE GENOMIC DNA]</scope>
    <source>
        <strain evidence="2 3">YIM 132180</strain>
    </source>
</reference>
<name>A0A7V7TXA9_9HYPH</name>
<proteinExistence type="predicted"/>
<keyword evidence="1" id="KW-0472">Membrane</keyword>
<gene>
    <name evidence="2" type="ORF">F6X38_05310</name>
</gene>
<evidence type="ECO:0000313" key="3">
    <source>
        <dbReference type="Proteomes" id="UP000432089"/>
    </source>
</evidence>